<name>A0A8E2EAP4_9PEZI</name>
<feature type="region of interest" description="Disordered" evidence="1">
    <location>
        <begin position="144"/>
        <end position="360"/>
    </location>
</feature>
<feature type="compositionally biased region" description="Polar residues" evidence="1">
    <location>
        <begin position="165"/>
        <end position="188"/>
    </location>
</feature>
<feature type="compositionally biased region" description="Basic and acidic residues" evidence="1">
    <location>
        <begin position="271"/>
        <end position="283"/>
    </location>
</feature>
<organism evidence="2 3">
    <name type="scientific">Lepidopterella palustris CBS 459.81</name>
    <dbReference type="NCBI Taxonomy" id="1314670"/>
    <lineage>
        <taxon>Eukaryota</taxon>
        <taxon>Fungi</taxon>
        <taxon>Dikarya</taxon>
        <taxon>Ascomycota</taxon>
        <taxon>Pezizomycotina</taxon>
        <taxon>Dothideomycetes</taxon>
        <taxon>Pleosporomycetidae</taxon>
        <taxon>Mytilinidiales</taxon>
        <taxon>Argynnaceae</taxon>
        <taxon>Lepidopterella</taxon>
    </lineage>
</organism>
<evidence type="ECO:0000313" key="3">
    <source>
        <dbReference type="Proteomes" id="UP000250266"/>
    </source>
</evidence>
<keyword evidence="3" id="KW-1185">Reference proteome</keyword>
<dbReference type="Proteomes" id="UP000250266">
    <property type="component" value="Unassembled WGS sequence"/>
</dbReference>
<feature type="compositionally biased region" description="Polar residues" evidence="1">
    <location>
        <begin position="423"/>
        <end position="436"/>
    </location>
</feature>
<feature type="compositionally biased region" description="Basic and acidic residues" evidence="1">
    <location>
        <begin position="437"/>
        <end position="455"/>
    </location>
</feature>
<feature type="region of interest" description="Disordered" evidence="1">
    <location>
        <begin position="518"/>
        <end position="556"/>
    </location>
</feature>
<gene>
    <name evidence="2" type="ORF">K432DRAFT_404772</name>
</gene>
<protein>
    <submittedName>
        <fullName evidence="2">Uncharacterized protein</fullName>
    </submittedName>
</protein>
<evidence type="ECO:0000256" key="1">
    <source>
        <dbReference type="SAM" id="MobiDB-lite"/>
    </source>
</evidence>
<dbReference type="AlphaFoldDB" id="A0A8E2EAP4"/>
<feature type="region of interest" description="Disordered" evidence="1">
    <location>
        <begin position="106"/>
        <end position="131"/>
    </location>
</feature>
<dbReference type="EMBL" id="KV744963">
    <property type="protein sequence ID" value="OCK80355.1"/>
    <property type="molecule type" value="Genomic_DNA"/>
</dbReference>
<feature type="compositionally biased region" description="Basic and acidic residues" evidence="1">
    <location>
        <begin position="301"/>
        <end position="311"/>
    </location>
</feature>
<feature type="compositionally biased region" description="Polar residues" evidence="1">
    <location>
        <begin position="1"/>
        <end position="22"/>
    </location>
</feature>
<evidence type="ECO:0000313" key="2">
    <source>
        <dbReference type="EMBL" id="OCK80355.1"/>
    </source>
</evidence>
<reference evidence="2 3" key="1">
    <citation type="journal article" date="2016" name="Nat. Commun.">
        <title>Ectomycorrhizal ecology is imprinted in the genome of the dominant symbiotic fungus Cenococcum geophilum.</title>
        <authorList>
            <consortium name="DOE Joint Genome Institute"/>
            <person name="Peter M."/>
            <person name="Kohler A."/>
            <person name="Ohm R.A."/>
            <person name="Kuo A."/>
            <person name="Krutzmann J."/>
            <person name="Morin E."/>
            <person name="Arend M."/>
            <person name="Barry K.W."/>
            <person name="Binder M."/>
            <person name="Choi C."/>
            <person name="Clum A."/>
            <person name="Copeland A."/>
            <person name="Grisel N."/>
            <person name="Haridas S."/>
            <person name="Kipfer T."/>
            <person name="LaButti K."/>
            <person name="Lindquist E."/>
            <person name="Lipzen A."/>
            <person name="Maire R."/>
            <person name="Meier B."/>
            <person name="Mihaltcheva S."/>
            <person name="Molinier V."/>
            <person name="Murat C."/>
            <person name="Poggeler S."/>
            <person name="Quandt C.A."/>
            <person name="Sperisen C."/>
            <person name="Tritt A."/>
            <person name="Tisserant E."/>
            <person name="Crous P.W."/>
            <person name="Henrissat B."/>
            <person name="Nehls U."/>
            <person name="Egli S."/>
            <person name="Spatafora J.W."/>
            <person name="Grigoriev I.V."/>
            <person name="Martin F.M."/>
        </authorList>
    </citation>
    <scope>NUCLEOTIDE SEQUENCE [LARGE SCALE GENOMIC DNA]</scope>
    <source>
        <strain evidence="2 3">CBS 459.81</strain>
    </source>
</reference>
<feature type="compositionally biased region" description="Polar residues" evidence="1">
    <location>
        <begin position="479"/>
        <end position="500"/>
    </location>
</feature>
<accession>A0A8E2EAP4</accession>
<feature type="compositionally biased region" description="Low complexity" evidence="1">
    <location>
        <begin position="284"/>
        <end position="298"/>
    </location>
</feature>
<feature type="region of interest" description="Disordered" evidence="1">
    <location>
        <begin position="1"/>
        <end position="26"/>
    </location>
</feature>
<feature type="region of interest" description="Disordered" evidence="1">
    <location>
        <begin position="400"/>
        <end position="500"/>
    </location>
</feature>
<feature type="compositionally biased region" description="Polar residues" evidence="1">
    <location>
        <begin position="336"/>
        <end position="345"/>
    </location>
</feature>
<dbReference type="OrthoDB" id="284473at2759"/>
<proteinExistence type="predicted"/>
<sequence>MSIIESTTEAANSGPTAKPSTHSSHDTEELAALDLICDRIRKCVPPAPYILSVPTDRPYQHWSQQESQGWMLGHLFQPNEEHLQYRTFKYRDPIGTSFAIRSGEDEYIDRSEKRSKAKGWDTPTQGPKKKISLSAYKAKQANGLVGTPISNKPSPELGPVEADRTQTNGANDAPKYSSQTSEPTQQPGQKRPLDESVDSLQPSKSAQERQPPAKKKRPSPLPDANPSLEATALSDGTPHGLPPLLSPTTLPNPYGLPPILSPTLPSNIQCELDRLETQRKRGDSNASSSSDPKSQLLSVPDLKKQKSDETLKNTANIISKKGELKTRPGPFDAKTSAGTQVQTSHAPREPPKAAASGREQTLIVKLKYSKKNRKEIERYLRLPPRNIAVEKKERLENLKERVAQGKQKQVELSAGKSKEAAKGTSQNAIASTPSNHPETKMRTVEKRGRQTDDVHSVAPPSKRQKAPAMLEVDKRPATPASQAMPSPALSNQSSAQKSQVQYVTPLKELRALNMIRTGSAEGNDATPGRSGATPSGSKLPDSKSGPTSAPPVNGKHNADIQAWSNASQNLNKLGRSLKHESQKLVENWRDSSKKDRLRAAVMSIECIICYIASFSASDLCQRSKGRPAEVENTWKTLMPLLLSLRPRMREFPHLDGLRLYLAVVISSRISGLLAQRRQPNAQHGSPQNEVSVDFALLAEQFMYLQRYSREARMTLPLADIEEQYPETWKGRECVADPAMDWENLPAGKLKGPYFLPIGPDTTPVQAVRFGVQFLKEWLAKEGLEYELQVSLE</sequence>